<sequence>MLHVVYRSHGGENAKGRPSWYSKSLALDSFLRSVREAGAAGDAVDVVFLNDGPVPSERLAPMREHGTVRAITGGSNRASYLSGLALAARSDWADEDVVLFAEDDYLWRPDALVCLLRAARQRRADYLAPYGVGTHDDIDGRVPVWRRPRAGRGEEAIPADVVRWVPHQSTTSTFAVRLGALRQDHRLLVLCCLSGGDFDHTSLLAVQGVPRFTLRDLVTHHPGASSNPAVRAARAVYLTAFRGAVDVASLRRPSRRRRLVAADPAVCTHMEQGWLAPAPPGRPGFWQDLAAQVRQERQSAPDTDGDATRSLTV</sequence>
<dbReference type="SUPFAM" id="SSF53448">
    <property type="entry name" value="Nucleotide-diphospho-sugar transferases"/>
    <property type="match status" value="1"/>
</dbReference>
<dbReference type="RefSeq" id="WP_370439412.1">
    <property type="nucleotide sequence ID" value="NZ_JBGFTU010000001.1"/>
</dbReference>
<dbReference type="InterPro" id="IPR029044">
    <property type="entry name" value="Nucleotide-diphossugar_trans"/>
</dbReference>
<protein>
    <recommendedName>
        <fullName evidence="3">Glycosyltransferase</fullName>
    </recommendedName>
</protein>
<dbReference type="EMBL" id="JBGFTU010000001">
    <property type="protein sequence ID" value="MEZ0163151.1"/>
    <property type="molecule type" value="Genomic_DNA"/>
</dbReference>
<accession>A0ABV4GV04</accession>
<evidence type="ECO:0000313" key="1">
    <source>
        <dbReference type="EMBL" id="MEZ0163151.1"/>
    </source>
</evidence>
<gene>
    <name evidence="1" type="ORF">AB2L27_00055</name>
</gene>
<comment type="caution">
    <text evidence="1">The sequence shown here is derived from an EMBL/GenBank/DDBJ whole genome shotgun (WGS) entry which is preliminary data.</text>
</comment>
<keyword evidence="2" id="KW-1185">Reference proteome</keyword>
<reference evidence="1 2" key="1">
    <citation type="submission" date="2024-07" db="EMBL/GenBank/DDBJ databases">
        <authorList>
            <person name="Thanompreechachai J."/>
            <person name="Duangmal K."/>
        </authorList>
    </citation>
    <scope>NUCLEOTIDE SEQUENCE [LARGE SCALE GENOMIC DNA]</scope>
    <source>
        <strain evidence="1 2">LSe6-4</strain>
    </source>
</reference>
<dbReference type="Proteomes" id="UP001565927">
    <property type="component" value="Unassembled WGS sequence"/>
</dbReference>
<evidence type="ECO:0008006" key="3">
    <source>
        <dbReference type="Google" id="ProtNLM"/>
    </source>
</evidence>
<evidence type="ECO:0000313" key="2">
    <source>
        <dbReference type="Proteomes" id="UP001565927"/>
    </source>
</evidence>
<proteinExistence type="predicted"/>
<organism evidence="1 2">
    <name type="scientific">Kineococcus halophytocola</name>
    <dbReference type="NCBI Taxonomy" id="3234027"/>
    <lineage>
        <taxon>Bacteria</taxon>
        <taxon>Bacillati</taxon>
        <taxon>Actinomycetota</taxon>
        <taxon>Actinomycetes</taxon>
        <taxon>Kineosporiales</taxon>
        <taxon>Kineosporiaceae</taxon>
        <taxon>Kineococcus</taxon>
    </lineage>
</organism>
<name>A0ABV4GV04_9ACTN</name>